<evidence type="ECO:0000256" key="1">
    <source>
        <dbReference type="ARBA" id="ARBA00004236"/>
    </source>
</evidence>
<keyword evidence="5" id="KW-1185">Reference proteome</keyword>
<evidence type="ECO:0000256" key="3">
    <source>
        <dbReference type="ARBA" id="ARBA00023136"/>
    </source>
</evidence>
<dbReference type="EMBL" id="FOZZ01000004">
    <property type="protein sequence ID" value="SFS73042.1"/>
    <property type="molecule type" value="Genomic_DNA"/>
</dbReference>
<dbReference type="InterPro" id="IPR009722">
    <property type="entry name" value="YjiK/CarP"/>
</dbReference>
<dbReference type="Proteomes" id="UP000198785">
    <property type="component" value="Unassembled WGS sequence"/>
</dbReference>
<name>A0A1I6S7Y7_9SPHI</name>
<evidence type="ECO:0000313" key="4">
    <source>
        <dbReference type="EMBL" id="SFS73042.1"/>
    </source>
</evidence>
<organism evidence="4 5">
    <name type="scientific">Sphingobacterium wenxiniae</name>
    <dbReference type="NCBI Taxonomy" id="683125"/>
    <lineage>
        <taxon>Bacteria</taxon>
        <taxon>Pseudomonadati</taxon>
        <taxon>Bacteroidota</taxon>
        <taxon>Sphingobacteriia</taxon>
        <taxon>Sphingobacteriales</taxon>
        <taxon>Sphingobacteriaceae</taxon>
        <taxon>Sphingobacterium</taxon>
    </lineage>
</organism>
<keyword evidence="2" id="KW-1003">Cell membrane</keyword>
<dbReference type="SUPFAM" id="SSF50956">
    <property type="entry name" value="Thermostable phytase (3-phytase)"/>
    <property type="match status" value="1"/>
</dbReference>
<dbReference type="GO" id="GO:0005886">
    <property type="term" value="C:plasma membrane"/>
    <property type="evidence" value="ECO:0007669"/>
    <property type="project" value="UniProtKB-SubCell"/>
</dbReference>
<accession>A0A1I6S7Y7</accession>
<dbReference type="Pfam" id="PF06977">
    <property type="entry name" value="SdiA-regulated"/>
    <property type="match status" value="1"/>
</dbReference>
<dbReference type="STRING" id="683125.SAMN05660206_104154"/>
<proteinExistence type="predicted"/>
<keyword evidence="3" id="KW-0472">Membrane</keyword>
<gene>
    <name evidence="4" type="ORF">SAMN05660206_104154</name>
</gene>
<sequence>MLFSIITSLWLTTMGLAGCQSQSQQITAGYKSVFPYTLKADESHSMPKELKEISGITFVEGQSNILYAIQDEEGVLFSYDLRKKQVIATNAFAKKGDYEEITTDNHYFYVLKSNGDIYSFPIGSSSYATEVIINKSLVPTAEYESMAFDPSSGNLFLLCKVCKVDKKGQHVSGYILQIGNQGKLTYKGNFNLSIDALTALDQRIKKTFKPSAMARHTASNEWYILSSIDQSLVITDDTFRPKEIVRLPRKDFEQPEGLAFDAEGNLYISSEAGTQKHGMVYKYNRIR</sequence>
<evidence type="ECO:0000313" key="5">
    <source>
        <dbReference type="Proteomes" id="UP000198785"/>
    </source>
</evidence>
<evidence type="ECO:0000256" key="2">
    <source>
        <dbReference type="ARBA" id="ARBA00022475"/>
    </source>
</evidence>
<reference evidence="4 5" key="1">
    <citation type="submission" date="2016-10" db="EMBL/GenBank/DDBJ databases">
        <authorList>
            <person name="de Groot N.N."/>
        </authorList>
    </citation>
    <scope>NUCLEOTIDE SEQUENCE [LARGE SCALE GENOMIC DNA]</scope>
    <source>
        <strain evidence="4 5">DSM 22789</strain>
    </source>
</reference>
<comment type="subcellular location">
    <subcellularLocation>
        <location evidence="1">Cell membrane</location>
    </subcellularLocation>
</comment>
<dbReference type="AlphaFoldDB" id="A0A1I6S7Y7"/>
<protein>
    <submittedName>
        <fullName evidence="4">SdiA-regulated</fullName>
    </submittedName>
</protein>